<dbReference type="STRING" id="1542390.KX01_1456"/>
<reference evidence="11" key="1">
    <citation type="submission" date="2014-10" db="EMBL/GenBank/DDBJ databases">
        <authorList>
            <person name="Kuske C.R."/>
            <person name="Challacombe J.F."/>
            <person name="Daligault H.E."/>
            <person name="Davenport K.W."/>
            <person name="Johnson S.L."/>
            <person name="Siddaramappa S."/>
            <person name="Petersen J.M."/>
        </authorList>
    </citation>
    <scope>NUCLEOTIDE SEQUENCE [LARGE SCALE GENOMIC DNA]</scope>
    <source>
        <strain evidence="11">CA97-1460</strain>
    </source>
</reference>
<name>A0A1J0KUD6_9GAMM</name>
<evidence type="ECO:0000256" key="2">
    <source>
        <dbReference type="ARBA" id="ARBA00022475"/>
    </source>
</evidence>
<protein>
    <submittedName>
        <fullName evidence="10">Dolichyl-phosphate-mannose-mannosyltransferase family protein</fullName>
    </submittedName>
</protein>
<gene>
    <name evidence="10" type="ORF">KX01_1456</name>
</gene>
<feature type="transmembrane region" description="Helical" evidence="8">
    <location>
        <begin position="193"/>
        <end position="212"/>
    </location>
</feature>
<keyword evidence="6 8" id="KW-1133">Transmembrane helix</keyword>
<feature type="transmembrane region" description="Helical" evidence="8">
    <location>
        <begin position="103"/>
        <end position="122"/>
    </location>
</feature>
<feature type="transmembrane region" description="Helical" evidence="8">
    <location>
        <begin position="308"/>
        <end position="325"/>
    </location>
</feature>
<dbReference type="EMBL" id="CP009654">
    <property type="protein sequence ID" value="APC97295.1"/>
    <property type="molecule type" value="Genomic_DNA"/>
</dbReference>
<evidence type="ECO:0000256" key="3">
    <source>
        <dbReference type="ARBA" id="ARBA00022676"/>
    </source>
</evidence>
<feature type="transmembrane region" description="Helical" evidence="8">
    <location>
        <begin position="62"/>
        <end position="91"/>
    </location>
</feature>
<dbReference type="GO" id="GO:0016763">
    <property type="term" value="F:pentosyltransferase activity"/>
    <property type="evidence" value="ECO:0007669"/>
    <property type="project" value="TreeGrafter"/>
</dbReference>
<evidence type="ECO:0000256" key="5">
    <source>
        <dbReference type="ARBA" id="ARBA00022692"/>
    </source>
</evidence>
<dbReference type="PANTHER" id="PTHR33908:SF11">
    <property type="entry name" value="MEMBRANE PROTEIN"/>
    <property type="match status" value="1"/>
</dbReference>
<feature type="transmembrane region" description="Helical" evidence="8">
    <location>
        <begin position="337"/>
        <end position="355"/>
    </location>
</feature>
<dbReference type="RefSeq" id="WP_071664344.1">
    <property type="nucleotide sequence ID" value="NZ_CP009654.1"/>
</dbReference>
<dbReference type="PANTHER" id="PTHR33908">
    <property type="entry name" value="MANNOSYLTRANSFERASE YKCB-RELATED"/>
    <property type="match status" value="1"/>
</dbReference>
<evidence type="ECO:0000256" key="8">
    <source>
        <dbReference type="SAM" id="Phobius"/>
    </source>
</evidence>
<keyword evidence="7 8" id="KW-0472">Membrane</keyword>
<dbReference type="InterPro" id="IPR050297">
    <property type="entry name" value="LipidA_mod_glycosyltrf_83"/>
</dbReference>
<evidence type="ECO:0000256" key="6">
    <source>
        <dbReference type="ARBA" id="ARBA00022989"/>
    </source>
</evidence>
<proteinExistence type="predicted"/>
<evidence type="ECO:0000259" key="9">
    <source>
        <dbReference type="Pfam" id="PF13231"/>
    </source>
</evidence>
<dbReference type="GO" id="GO:0005886">
    <property type="term" value="C:plasma membrane"/>
    <property type="evidence" value="ECO:0007669"/>
    <property type="project" value="UniProtKB-SubCell"/>
</dbReference>
<keyword evidence="4 10" id="KW-0808">Transferase</keyword>
<evidence type="ECO:0000256" key="4">
    <source>
        <dbReference type="ARBA" id="ARBA00022679"/>
    </source>
</evidence>
<dbReference type="GO" id="GO:0009103">
    <property type="term" value="P:lipopolysaccharide biosynthetic process"/>
    <property type="evidence" value="ECO:0007669"/>
    <property type="project" value="UniProtKB-ARBA"/>
</dbReference>
<comment type="subcellular location">
    <subcellularLocation>
        <location evidence="1">Cell membrane</location>
        <topology evidence="1">Multi-pass membrane protein</topology>
    </subcellularLocation>
</comment>
<evidence type="ECO:0000313" key="10">
    <source>
        <dbReference type="EMBL" id="APC97295.1"/>
    </source>
</evidence>
<keyword evidence="2" id="KW-1003">Cell membrane</keyword>
<keyword evidence="5 8" id="KW-0812">Transmembrane</keyword>
<dbReference type="Proteomes" id="UP000182521">
    <property type="component" value="Chromosome"/>
</dbReference>
<evidence type="ECO:0000256" key="1">
    <source>
        <dbReference type="ARBA" id="ARBA00004651"/>
    </source>
</evidence>
<feature type="transmembrane region" description="Helical" evidence="8">
    <location>
        <begin position="247"/>
        <end position="264"/>
    </location>
</feature>
<dbReference type="InterPro" id="IPR038731">
    <property type="entry name" value="RgtA/B/C-like"/>
</dbReference>
<dbReference type="Pfam" id="PF13231">
    <property type="entry name" value="PMT_2"/>
    <property type="match status" value="1"/>
</dbReference>
<dbReference type="KEGG" id="frc:KX01_1456"/>
<dbReference type="OrthoDB" id="108054at2"/>
<dbReference type="AlphaFoldDB" id="A0A1J0KUD6"/>
<feature type="transmembrane region" description="Helical" evidence="8">
    <location>
        <begin position="7"/>
        <end position="26"/>
    </location>
</feature>
<sequence>MFKNKYLTIYLFGYLFIWVGLTAFFYNSSAVDVDVAENMAWANHLAISYDKHPGLGQLFLKLISYITFGNALLAAVTASGICILIALIYIYKISKLFFTKEEAILLTMLTTFSMFYILRFFIMYNQNTMLLPFWVASIYYFLLIERNNNYKNWILLSVITSLGFYAKFEILLLSAIMFFYFLFNINKDYAKKLIVSGFIFFTAILPEVIWLVKNDYITIVYIFNSVSTAKNHFNLIVKFLLGQLYNLIPIVYVLAPILILFTLLKIKRLFLYQRISFRYFNHPLIITGLYPLFFFWIAQTIIGEFPAGWLMVIMSLFLPAFYKLFNFKLKHINFKKLVIILLTLQITIFSIYNGAKYFNSILIQENIGNSLSIEADNFWEQYNNQPMSYIAGYDPGYIYLAAFSKSKPIFLRDYTLAPKDTQILIALEGCNDSDIKDIEKAGFEILHHKCTNIESVNKYKNQKKLISLFIIEKF</sequence>
<keyword evidence="3 10" id="KW-0328">Glycosyltransferase</keyword>
<keyword evidence="11" id="KW-1185">Reference proteome</keyword>
<organism evidence="10 11">
    <name type="scientific">Francisella frigiditurris</name>
    <dbReference type="NCBI Taxonomy" id="1542390"/>
    <lineage>
        <taxon>Bacteria</taxon>
        <taxon>Pseudomonadati</taxon>
        <taxon>Pseudomonadota</taxon>
        <taxon>Gammaproteobacteria</taxon>
        <taxon>Thiotrichales</taxon>
        <taxon>Francisellaceae</taxon>
        <taxon>Francisella</taxon>
    </lineage>
</organism>
<accession>A0A1J0KUD6</accession>
<feature type="transmembrane region" description="Helical" evidence="8">
    <location>
        <begin position="284"/>
        <end position="302"/>
    </location>
</feature>
<feature type="transmembrane region" description="Helical" evidence="8">
    <location>
        <begin position="153"/>
        <end position="181"/>
    </location>
</feature>
<evidence type="ECO:0000313" key="11">
    <source>
        <dbReference type="Proteomes" id="UP000182521"/>
    </source>
</evidence>
<feature type="transmembrane region" description="Helical" evidence="8">
    <location>
        <begin position="128"/>
        <end position="144"/>
    </location>
</feature>
<feature type="domain" description="Glycosyltransferase RgtA/B/C/D-like" evidence="9">
    <location>
        <begin position="51"/>
        <end position="210"/>
    </location>
</feature>
<evidence type="ECO:0000256" key="7">
    <source>
        <dbReference type="ARBA" id="ARBA00023136"/>
    </source>
</evidence>